<proteinExistence type="predicted"/>
<accession>A0A4R3LC01</accession>
<dbReference type="EMBL" id="SMAG01000001">
    <property type="protein sequence ID" value="TCS96770.1"/>
    <property type="molecule type" value="Genomic_DNA"/>
</dbReference>
<dbReference type="RefSeq" id="WP_131923154.1">
    <property type="nucleotide sequence ID" value="NZ_SMAG01000001.1"/>
</dbReference>
<comment type="caution">
    <text evidence="1">The sequence shown here is derived from an EMBL/GenBank/DDBJ whole genome shotgun (WGS) entry which is preliminary data.</text>
</comment>
<evidence type="ECO:0000313" key="2">
    <source>
        <dbReference type="Proteomes" id="UP000294937"/>
    </source>
</evidence>
<reference evidence="1 2" key="1">
    <citation type="submission" date="2019-03" db="EMBL/GenBank/DDBJ databases">
        <title>Genomic Encyclopedia of Type Strains, Phase IV (KMG-IV): sequencing the most valuable type-strain genomes for metagenomic binning, comparative biology and taxonomic classification.</title>
        <authorList>
            <person name="Goeker M."/>
        </authorList>
    </citation>
    <scope>NUCLEOTIDE SEQUENCE [LARGE SCALE GENOMIC DNA]</scope>
    <source>
        <strain evidence="1 2">DSM 45707</strain>
    </source>
</reference>
<dbReference type="OrthoDB" id="2990462at2"/>
<dbReference type="AlphaFoldDB" id="A0A4R3LC01"/>
<protein>
    <submittedName>
        <fullName evidence="1">Uncharacterized protein</fullName>
    </submittedName>
</protein>
<keyword evidence="2" id="KW-1185">Reference proteome</keyword>
<organism evidence="1 2">
    <name type="scientific">Hazenella coriacea</name>
    <dbReference type="NCBI Taxonomy" id="1179467"/>
    <lineage>
        <taxon>Bacteria</taxon>
        <taxon>Bacillati</taxon>
        <taxon>Bacillota</taxon>
        <taxon>Bacilli</taxon>
        <taxon>Bacillales</taxon>
        <taxon>Thermoactinomycetaceae</taxon>
        <taxon>Hazenella</taxon>
    </lineage>
</organism>
<evidence type="ECO:0000313" key="1">
    <source>
        <dbReference type="EMBL" id="TCS96770.1"/>
    </source>
</evidence>
<gene>
    <name evidence="1" type="ORF">EDD58_101411</name>
</gene>
<dbReference type="Proteomes" id="UP000294937">
    <property type="component" value="Unassembled WGS sequence"/>
</dbReference>
<sequence length="99" mass="11400">MIRIEVTGEEHHVRRFLYEIQCNPSIQLDQQETDSLKNNGQADCHVTYKVVLQPEQRTRLVEIQTTEGKKIQIPILDLIQVEIDEGVKVLAGKTIDIFT</sequence>
<name>A0A4R3LC01_9BACL</name>